<accession>A0A398D518</accession>
<proteinExistence type="predicted"/>
<organism evidence="2 3">
    <name type="scientific">Candidatus Cryosericum odellii</name>
    <dbReference type="NCBI Taxonomy" id="2290917"/>
    <lineage>
        <taxon>Bacteria</taxon>
        <taxon>Pseudomonadati</taxon>
        <taxon>Caldisericota/Cryosericota group</taxon>
        <taxon>Candidatus Cryosericota</taxon>
        <taxon>Candidatus Cryosericia</taxon>
        <taxon>Candidatus Cryosericales</taxon>
        <taxon>Candidatus Cryosericaceae</taxon>
        <taxon>Candidatus Cryosericum</taxon>
    </lineage>
</organism>
<evidence type="ECO:0000259" key="1">
    <source>
        <dbReference type="PROSITE" id="PS51186"/>
    </source>
</evidence>
<dbReference type="EMBL" id="QXIT01000030">
    <property type="protein sequence ID" value="RIE10332.1"/>
    <property type="molecule type" value="Genomic_DNA"/>
</dbReference>
<protein>
    <recommendedName>
        <fullName evidence="1">N-acetyltransferase domain-containing protein</fullName>
    </recommendedName>
</protein>
<comment type="caution">
    <text evidence="2">The sequence shown here is derived from an EMBL/GenBank/DDBJ whole genome shotgun (WGS) entry which is preliminary data.</text>
</comment>
<gene>
    <name evidence="2" type="ORF">SMC6_01330</name>
</gene>
<dbReference type="AlphaFoldDB" id="A0A398D518"/>
<dbReference type="Gene3D" id="3.40.630.30">
    <property type="match status" value="1"/>
</dbReference>
<dbReference type="Proteomes" id="UP000266260">
    <property type="component" value="Unassembled WGS sequence"/>
</dbReference>
<evidence type="ECO:0000313" key="3">
    <source>
        <dbReference type="Proteomes" id="UP000266260"/>
    </source>
</evidence>
<dbReference type="GO" id="GO:0016747">
    <property type="term" value="F:acyltransferase activity, transferring groups other than amino-acyl groups"/>
    <property type="evidence" value="ECO:0007669"/>
    <property type="project" value="InterPro"/>
</dbReference>
<name>A0A398D518_9BACT</name>
<dbReference type="PROSITE" id="PS51186">
    <property type="entry name" value="GNAT"/>
    <property type="match status" value="1"/>
</dbReference>
<dbReference type="RefSeq" id="WP_119175387.1">
    <property type="nucleotide sequence ID" value="NZ_QXIT01000030.1"/>
</dbReference>
<feature type="domain" description="N-acetyltransferase" evidence="1">
    <location>
        <begin position="133"/>
        <end position="269"/>
    </location>
</feature>
<dbReference type="SUPFAM" id="SSF55729">
    <property type="entry name" value="Acyl-CoA N-acyltransferases (Nat)"/>
    <property type="match status" value="1"/>
</dbReference>
<dbReference type="InterPro" id="IPR016181">
    <property type="entry name" value="Acyl_CoA_acyltransferase"/>
</dbReference>
<sequence>MPFVDQDVAAQLEGAWVLELVNYAETLKRLGLSPSAATESIGDGVCVYTSPDLPVNRAAGMGLHSPVTTGQMQEMESFFADRKMPAQFDLCPLADPSLLELAAERGYHVVRFLDVLCMDLPSQESLPALPLGVEIRKITADETEIWARAVASGFAATDGLDESDANVILARTAAHSPGVVCYLATVGGQPAGGGAMILHNHLAALFSSSTRLPFRGRGIQNGLVAMRLKAAASAGCTTASVLATPGSVSHRNLERTGFRVAYTRPTLQR</sequence>
<reference evidence="2 3" key="1">
    <citation type="submission" date="2018-09" db="EMBL/GenBank/DDBJ databases">
        <title>Discovery and Ecogenomic Context for Candidatus Cryosericales, a Global Caldiserica Order Active in Thawing Permafrost.</title>
        <authorList>
            <person name="Martinez M.A."/>
            <person name="Woodcroft B.J."/>
            <person name="Ignacio Espinoza J.C."/>
            <person name="Zayed A."/>
            <person name="Singleton C.M."/>
            <person name="Boyd J."/>
            <person name="Li Y.-F."/>
            <person name="Purvine S."/>
            <person name="Maughan H."/>
            <person name="Hodgkins S.B."/>
            <person name="Anderson D."/>
            <person name="Sederholm M."/>
            <person name="Temperton B."/>
            <person name="Saleska S.R."/>
            <person name="Tyson G.W."/>
            <person name="Rich V.I."/>
        </authorList>
    </citation>
    <scope>NUCLEOTIDE SEQUENCE [LARGE SCALE GENOMIC DNA]</scope>
    <source>
        <strain evidence="2 3">SMC6</strain>
    </source>
</reference>
<evidence type="ECO:0000313" key="2">
    <source>
        <dbReference type="EMBL" id="RIE10332.1"/>
    </source>
</evidence>
<dbReference type="InterPro" id="IPR000182">
    <property type="entry name" value="GNAT_dom"/>
</dbReference>
<keyword evidence="3" id="KW-1185">Reference proteome</keyword>